<sequence>PLGRFAAESALSRTTAVKKVWDYNPSNSDSIDSVLDLCEPCPTNGEYNQGKLQCNHGYRKFCISREKYVKHMLIMNAMVPKNDVWNDLRVNCFMNNLDEPAYDFVKEKAVEAIAELLEKRTNSNG</sequence>
<reference evidence="2" key="1">
    <citation type="journal article" date="2015" name="Nat. Plants">
        <title>Genome expansion of Arabis alpina linked with retrotransposition and reduced symmetric DNA methylation.</title>
        <authorList>
            <person name="Willing E.M."/>
            <person name="Rawat V."/>
            <person name="Mandakova T."/>
            <person name="Maumus F."/>
            <person name="James G.V."/>
            <person name="Nordstroem K.J."/>
            <person name="Becker C."/>
            <person name="Warthmann N."/>
            <person name="Chica C."/>
            <person name="Szarzynska B."/>
            <person name="Zytnicki M."/>
            <person name="Albani M.C."/>
            <person name="Kiefer C."/>
            <person name="Bergonzi S."/>
            <person name="Castaings L."/>
            <person name="Mateos J.L."/>
            <person name="Berns M.C."/>
            <person name="Bujdoso N."/>
            <person name="Piofczyk T."/>
            <person name="de Lorenzo L."/>
            <person name="Barrero-Sicilia C."/>
            <person name="Mateos I."/>
            <person name="Piednoel M."/>
            <person name="Hagmann J."/>
            <person name="Chen-Min-Tao R."/>
            <person name="Iglesias-Fernandez R."/>
            <person name="Schuster S.C."/>
            <person name="Alonso-Blanco C."/>
            <person name="Roudier F."/>
            <person name="Carbonero P."/>
            <person name="Paz-Ares J."/>
            <person name="Davis S.J."/>
            <person name="Pecinka A."/>
            <person name="Quesneville H."/>
            <person name="Colot V."/>
            <person name="Lysak M.A."/>
            <person name="Weigel D."/>
            <person name="Coupland G."/>
            <person name="Schneeberger K."/>
        </authorList>
    </citation>
    <scope>NUCLEOTIDE SEQUENCE [LARGE SCALE GENOMIC DNA]</scope>
    <source>
        <strain evidence="2">cv. Pajares</strain>
    </source>
</reference>
<gene>
    <name evidence="1" type="ORF">AALP_AAs50199U000100</name>
</gene>
<keyword evidence="2" id="KW-1185">Reference proteome</keyword>
<dbReference type="EMBL" id="KL987407">
    <property type="protein sequence ID" value="KFK22615.1"/>
    <property type="molecule type" value="Genomic_DNA"/>
</dbReference>
<accession>A0A087FYB3</accession>
<dbReference type="OrthoDB" id="341403at2759"/>
<feature type="non-terminal residue" evidence="1">
    <location>
        <position position="1"/>
    </location>
</feature>
<evidence type="ECO:0000313" key="1">
    <source>
        <dbReference type="EMBL" id="KFK22615.1"/>
    </source>
</evidence>
<organism evidence="1 2">
    <name type="scientific">Arabis alpina</name>
    <name type="common">Alpine rock-cress</name>
    <dbReference type="NCBI Taxonomy" id="50452"/>
    <lineage>
        <taxon>Eukaryota</taxon>
        <taxon>Viridiplantae</taxon>
        <taxon>Streptophyta</taxon>
        <taxon>Embryophyta</taxon>
        <taxon>Tracheophyta</taxon>
        <taxon>Spermatophyta</taxon>
        <taxon>Magnoliopsida</taxon>
        <taxon>eudicotyledons</taxon>
        <taxon>Gunneridae</taxon>
        <taxon>Pentapetalae</taxon>
        <taxon>rosids</taxon>
        <taxon>malvids</taxon>
        <taxon>Brassicales</taxon>
        <taxon>Brassicaceae</taxon>
        <taxon>Arabideae</taxon>
        <taxon>Arabis</taxon>
    </lineage>
</organism>
<protein>
    <submittedName>
        <fullName evidence="1">Uncharacterized protein</fullName>
    </submittedName>
</protein>
<proteinExistence type="predicted"/>
<dbReference type="Proteomes" id="UP000029120">
    <property type="component" value="Unassembled WGS sequence"/>
</dbReference>
<dbReference type="AlphaFoldDB" id="A0A087FYB3"/>
<evidence type="ECO:0000313" key="2">
    <source>
        <dbReference type="Proteomes" id="UP000029120"/>
    </source>
</evidence>
<name>A0A087FYB3_ARAAL</name>
<feature type="non-terminal residue" evidence="1">
    <location>
        <position position="125"/>
    </location>
</feature>